<dbReference type="EMBL" id="CAAALY010004195">
    <property type="protein sequence ID" value="VEL08525.1"/>
    <property type="molecule type" value="Genomic_DNA"/>
</dbReference>
<organism evidence="1 2">
    <name type="scientific">Protopolystoma xenopodis</name>
    <dbReference type="NCBI Taxonomy" id="117903"/>
    <lineage>
        <taxon>Eukaryota</taxon>
        <taxon>Metazoa</taxon>
        <taxon>Spiralia</taxon>
        <taxon>Lophotrochozoa</taxon>
        <taxon>Platyhelminthes</taxon>
        <taxon>Monogenea</taxon>
        <taxon>Polyopisthocotylea</taxon>
        <taxon>Polystomatidea</taxon>
        <taxon>Polystomatidae</taxon>
        <taxon>Protopolystoma</taxon>
    </lineage>
</organism>
<name>A0A3S5FBV4_9PLAT</name>
<keyword evidence="2" id="KW-1185">Reference proteome</keyword>
<gene>
    <name evidence="1" type="ORF">PXEA_LOCUS1965</name>
</gene>
<dbReference type="AlphaFoldDB" id="A0A3S5FBV4"/>
<proteinExistence type="predicted"/>
<reference evidence="1" key="1">
    <citation type="submission" date="2018-11" db="EMBL/GenBank/DDBJ databases">
        <authorList>
            <consortium name="Pathogen Informatics"/>
        </authorList>
    </citation>
    <scope>NUCLEOTIDE SEQUENCE</scope>
</reference>
<accession>A0A3S5FBV4</accession>
<comment type="caution">
    <text evidence="1">The sequence shown here is derived from an EMBL/GenBank/DDBJ whole genome shotgun (WGS) entry which is preliminary data.</text>
</comment>
<sequence length="115" mass="12774">MTYAHEHNPAQSPLGILFVTQVGRCRIQAHRLSFPWRTQQQKACCFPAVMPAGSGKRFARSIPSLHIGKPWYRPTGMQALAVVSAPINDRIGEAAIPRPEEKWAVKESTKAARPD</sequence>
<dbReference type="Proteomes" id="UP000784294">
    <property type="component" value="Unassembled WGS sequence"/>
</dbReference>
<protein>
    <submittedName>
        <fullName evidence="1">Uncharacterized protein</fullName>
    </submittedName>
</protein>
<evidence type="ECO:0000313" key="1">
    <source>
        <dbReference type="EMBL" id="VEL08525.1"/>
    </source>
</evidence>
<evidence type="ECO:0000313" key="2">
    <source>
        <dbReference type="Proteomes" id="UP000784294"/>
    </source>
</evidence>